<dbReference type="GO" id="GO:0016757">
    <property type="term" value="F:glycosyltransferase activity"/>
    <property type="evidence" value="ECO:0007669"/>
    <property type="project" value="UniProtKB-KW"/>
</dbReference>
<dbReference type="PANTHER" id="PTHR43179">
    <property type="entry name" value="RHAMNOSYLTRANSFERASE WBBL"/>
    <property type="match status" value="1"/>
</dbReference>
<dbReference type="EMBL" id="CP073754">
    <property type="protein sequence ID" value="QWF70711.1"/>
    <property type="molecule type" value="Genomic_DNA"/>
</dbReference>
<reference evidence="5" key="1">
    <citation type="submission" date="2021-04" db="EMBL/GenBank/DDBJ databases">
        <title>Draft genome sequence data of methanotrophic Methylovulum sp. strain S1L and Methylomonas sp. strain S2AM isolated from boreal lake water columns.</title>
        <authorList>
            <person name="Rissanen A.J."/>
            <person name="Mangayil R."/>
            <person name="Svenning M.M."/>
            <person name="Khanongnuch R."/>
        </authorList>
    </citation>
    <scope>NUCLEOTIDE SEQUENCE</scope>
    <source>
        <strain evidence="5">S2AM</strain>
    </source>
</reference>
<dbReference type="RefSeq" id="WP_215582123.1">
    <property type="nucleotide sequence ID" value="NZ_CP073754.1"/>
</dbReference>
<dbReference type="Proteomes" id="UP000676649">
    <property type="component" value="Chromosome"/>
</dbReference>
<evidence type="ECO:0000259" key="4">
    <source>
        <dbReference type="Pfam" id="PF00535"/>
    </source>
</evidence>
<accession>A0A975MMQ3</accession>
<sequence length="289" mass="33112">MKIWICIPVFNRIEYTLKCLASLQVQSFRNFQVVVCDHGSSDGTTATIQAQFPDMVVLNADSNLWWTGAINRCLAYALEHAAADDGLLTMNNDNEVPENYLQNLAIHFSQFPNSIITSVIHDISSGKLIEPGYRQNWFHGTAYPVDHAKQHVVGYPDVIAVTHASGRGTLFPVQVFRQLGLFDEIHLPHYAADYDFTFKAARAGYPIYICRDCQVFSYIQATGIVKVLNRFSLSSFVNYFTSIRSPAYLPARWWFGWHNCPKWYFPVYFMIDLMRISGGYFKIFIKPYL</sequence>
<dbReference type="AlphaFoldDB" id="A0A975MMQ3"/>
<dbReference type="Pfam" id="PF00535">
    <property type="entry name" value="Glycos_transf_2"/>
    <property type="match status" value="1"/>
</dbReference>
<dbReference type="PANTHER" id="PTHR43179:SF12">
    <property type="entry name" value="GALACTOFURANOSYLTRANSFERASE GLFT2"/>
    <property type="match status" value="1"/>
</dbReference>
<proteinExistence type="inferred from homology"/>
<feature type="domain" description="Glycosyltransferase 2-like" evidence="4">
    <location>
        <begin position="5"/>
        <end position="134"/>
    </location>
</feature>
<dbReference type="KEGG" id="mpad:KEF85_15530"/>
<dbReference type="InterPro" id="IPR001173">
    <property type="entry name" value="Glyco_trans_2-like"/>
</dbReference>
<dbReference type="InterPro" id="IPR029044">
    <property type="entry name" value="Nucleotide-diphossugar_trans"/>
</dbReference>
<keyword evidence="3" id="KW-0808">Transferase</keyword>
<protein>
    <submittedName>
        <fullName evidence="5">Glycosyltransferase family 2 protein</fullName>
    </submittedName>
</protein>
<evidence type="ECO:0000256" key="1">
    <source>
        <dbReference type="ARBA" id="ARBA00006739"/>
    </source>
</evidence>
<evidence type="ECO:0000256" key="3">
    <source>
        <dbReference type="ARBA" id="ARBA00022679"/>
    </source>
</evidence>
<evidence type="ECO:0000313" key="5">
    <source>
        <dbReference type="EMBL" id="QWF70711.1"/>
    </source>
</evidence>
<comment type="similarity">
    <text evidence="1">Belongs to the glycosyltransferase 2 family.</text>
</comment>
<evidence type="ECO:0000313" key="6">
    <source>
        <dbReference type="Proteomes" id="UP000676649"/>
    </source>
</evidence>
<gene>
    <name evidence="5" type="ORF">KEF85_15530</name>
</gene>
<organism evidence="5 6">
    <name type="scientific">Methylomonas paludis</name>
    <dbReference type="NCBI Taxonomy" id="1173101"/>
    <lineage>
        <taxon>Bacteria</taxon>
        <taxon>Pseudomonadati</taxon>
        <taxon>Pseudomonadota</taxon>
        <taxon>Gammaproteobacteria</taxon>
        <taxon>Methylococcales</taxon>
        <taxon>Methylococcaceae</taxon>
        <taxon>Methylomonas</taxon>
    </lineage>
</organism>
<name>A0A975MMQ3_9GAMM</name>
<dbReference type="SUPFAM" id="SSF53448">
    <property type="entry name" value="Nucleotide-diphospho-sugar transferases"/>
    <property type="match status" value="1"/>
</dbReference>
<dbReference type="Gene3D" id="3.90.550.10">
    <property type="entry name" value="Spore Coat Polysaccharide Biosynthesis Protein SpsA, Chain A"/>
    <property type="match status" value="1"/>
</dbReference>
<evidence type="ECO:0000256" key="2">
    <source>
        <dbReference type="ARBA" id="ARBA00022676"/>
    </source>
</evidence>
<keyword evidence="2" id="KW-0328">Glycosyltransferase</keyword>
<keyword evidence="6" id="KW-1185">Reference proteome</keyword>